<comment type="cofactor">
    <cofactor evidence="1">
        <name>[4Fe-4S] cluster</name>
        <dbReference type="ChEBI" id="CHEBI:49883"/>
    </cofactor>
</comment>
<reference evidence="4" key="2">
    <citation type="journal article" date="2014" name="ISME J.">
        <title>Microbial stratification in low pH oxic and suboxic macroscopic growths along an acid mine drainage.</title>
        <authorList>
            <person name="Mendez-Garcia C."/>
            <person name="Mesa V."/>
            <person name="Sprenger R.R."/>
            <person name="Richter M."/>
            <person name="Diez M.S."/>
            <person name="Solano J."/>
            <person name="Bargiela R."/>
            <person name="Golyshina O.V."/>
            <person name="Manteca A."/>
            <person name="Ramos J.L."/>
            <person name="Gallego J.R."/>
            <person name="Llorente I."/>
            <person name="Martins Dos Santos V.A."/>
            <person name="Jensen O.N."/>
            <person name="Pelaez A.I."/>
            <person name="Sanchez J."/>
            <person name="Ferrer M."/>
        </authorList>
    </citation>
    <scope>NUCLEOTIDE SEQUENCE</scope>
</reference>
<keyword evidence="2" id="KW-0004">4Fe-4S</keyword>
<dbReference type="GO" id="GO:0051539">
    <property type="term" value="F:4 iron, 4 sulfur cluster binding"/>
    <property type="evidence" value="ECO:0007669"/>
    <property type="project" value="UniProtKB-KW"/>
</dbReference>
<dbReference type="InterPro" id="IPR007197">
    <property type="entry name" value="rSAM"/>
</dbReference>
<dbReference type="AlphaFoldDB" id="T1DCF1"/>
<evidence type="ECO:0000313" key="4">
    <source>
        <dbReference type="EMBL" id="EQD79094.1"/>
    </source>
</evidence>
<keyword evidence="2" id="KW-0408">Iron</keyword>
<gene>
    <name evidence="4" type="ORF">B1B_00380</name>
</gene>
<protein>
    <submittedName>
        <fullName evidence="4">Lipoyl synthase</fullName>
    </submittedName>
</protein>
<feature type="domain" description="Radical SAM core" evidence="3">
    <location>
        <begin position="1"/>
        <end position="93"/>
    </location>
</feature>
<dbReference type="PANTHER" id="PTHR10949:SF0">
    <property type="entry name" value="LIPOYL SYNTHASE, MITOCHONDRIAL"/>
    <property type="match status" value="1"/>
</dbReference>
<accession>T1DCF1</accession>
<name>T1DCF1_9ZZZZ</name>
<keyword evidence="2" id="KW-0479">Metal-binding</keyword>
<dbReference type="PANTHER" id="PTHR10949">
    <property type="entry name" value="LIPOYL SYNTHASE"/>
    <property type="match status" value="1"/>
</dbReference>
<evidence type="ECO:0000256" key="1">
    <source>
        <dbReference type="ARBA" id="ARBA00001966"/>
    </source>
</evidence>
<comment type="caution">
    <text evidence="4">The sequence shown here is derived from an EMBL/GenBank/DDBJ whole genome shotgun (WGS) entry which is preliminary data.</text>
</comment>
<dbReference type="GO" id="GO:0016992">
    <property type="term" value="F:lipoate synthase activity"/>
    <property type="evidence" value="ECO:0007669"/>
    <property type="project" value="InterPro"/>
</dbReference>
<dbReference type="InterPro" id="IPR058240">
    <property type="entry name" value="rSAM_sf"/>
</dbReference>
<dbReference type="InterPro" id="IPR003698">
    <property type="entry name" value="Lipoyl_synth"/>
</dbReference>
<evidence type="ECO:0000256" key="2">
    <source>
        <dbReference type="ARBA" id="ARBA00022485"/>
    </source>
</evidence>
<organism evidence="4">
    <name type="scientific">mine drainage metagenome</name>
    <dbReference type="NCBI Taxonomy" id="410659"/>
    <lineage>
        <taxon>unclassified sequences</taxon>
        <taxon>metagenomes</taxon>
        <taxon>ecological metagenomes</taxon>
    </lineage>
</organism>
<dbReference type="EMBL" id="AUZY01000289">
    <property type="protein sequence ID" value="EQD79094.1"/>
    <property type="molecule type" value="Genomic_DNA"/>
</dbReference>
<reference evidence="4" key="1">
    <citation type="submission" date="2013-08" db="EMBL/GenBank/DDBJ databases">
        <authorList>
            <person name="Mendez C."/>
            <person name="Richter M."/>
            <person name="Ferrer M."/>
            <person name="Sanchez J."/>
        </authorList>
    </citation>
    <scope>NUCLEOTIDE SEQUENCE</scope>
</reference>
<proteinExistence type="predicted"/>
<feature type="non-terminal residue" evidence="4">
    <location>
        <position position="1"/>
    </location>
</feature>
<sequence>DRRAGYDRSLALLAAARRSGPTRLVLKSSIMLGLGESDAEVDRALDDLRASGVDLVTFGQYLRPSPAHWAVARFVPPEEFDRWRNRAIAHGFAGAEAGPLVRSSYHAEALYDRAIAHREG</sequence>
<dbReference type="PROSITE" id="PS51918">
    <property type="entry name" value="RADICAL_SAM"/>
    <property type="match status" value="1"/>
</dbReference>
<keyword evidence="2" id="KW-0411">Iron-sulfur</keyword>
<evidence type="ECO:0000259" key="3">
    <source>
        <dbReference type="PROSITE" id="PS51918"/>
    </source>
</evidence>
<dbReference type="SUPFAM" id="SSF102114">
    <property type="entry name" value="Radical SAM enzymes"/>
    <property type="match status" value="1"/>
</dbReference>